<evidence type="ECO:0000259" key="10">
    <source>
        <dbReference type="PROSITE" id="PS50011"/>
    </source>
</evidence>
<evidence type="ECO:0000256" key="8">
    <source>
        <dbReference type="ARBA" id="ARBA00048679"/>
    </source>
</evidence>
<feature type="compositionally biased region" description="Basic and acidic residues" evidence="9">
    <location>
        <begin position="533"/>
        <end position="547"/>
    </location>
</feature>
<evidence type="ECO:0000256" key="7">
    <source>
        <dbReference type="ARBA" id="ARBA00047899"/>
    </source>
</evidence>
<evidence type="ECO:0000256" key="5">
    <source>
        <dbReference type="ARBA" id="ARBA00022777"/>
    </source>
</evidence>
<evidence type="ECO:0000256" key="4">
    <source>
        <dbReference type="ARBA" id="ARBA00022741"/>
    </source>
</evidence>
<accession>A0A9W8NNQ7</accession>
<dbReference type="PROSITE" id="PS50011">
    <property type="entry name" value="PROTEIN_KINASE_DOM"/>
    <property type="match status" value="1"/>
</dbReference>
<keyword evidence="2" id="KW-0723">Serine/threonine-protein kinase</keyword>
<sequence length="624" mass="71144">MSAPIELGTAKMDNPEDRSHSSAAPEPVTHARVEDIGGYIAGGFHPVHLGDRIGPEERFEVHHKLGFSDTCTVWLCLDRKNRRRVAVKILRAENSTESHPEVSARCLFEGIDRDKLRSNHKFTVEEHFWIDGPNGRHICLVVAVLGPPISCELRGIDLDTPDLLTDLCFQAAQSLKYLHAKGICHGDFRPDHMRLQLDIEAMSEVAMYELFGEPRVWQLDGSQEENKDEPRPRYLVEPANIADLEWKYRTGQMAVDNFSSSHREGDETKPHIFDMHYTAPEIRFLNKSSGFCSDIWSLASTIHLVRTTKLLLARLNSRASLVSWLAWTYGPFPQERWNAIGEFLSRDSAIPLFTVNLIPQKIPDAYVAHPTEPGEPEDTTLSGYPLEWALNRDVVVGVLLGKEETPYSIEERQLLQVDKDRSKFLRIKLPKNLDVWTKFQGQRKQLTECQSLLHEDLSKERQWYEDTDAVGEKTEQEVSSSSHERIDGDTLRRLNSTWDLADASELATGKMSRNQEEEIDAPSVSENTNGKRPLSEEDREARPDPKSKKIKGFVAEHNLRDRVERVEQSDGMTKFSYRLQHDEVKLLASLLRDMLKNNPGERIAIGDVVLHPWFDGSRARFGKT</sequence>
<dbReference type="SUPFAM" id="SSF56112">
    <property type="entry name" value="Protein kinase-like (PK-like)"/>
    <property type="match status" value="1"/>
</dbReference>
<name>A0A9W8NNQ7_9PEZI</name>
<comment type="caution">
    <text evidence="11">The sequence shown here is derived from an EMBL/GenBank/DDBJ whole genome shotgun (WGS) entry which is preliminary data.</text>
</comment>
<gene>
    <name evidence="11" type="ORF">NPX13_g190</name>
</gene>
<feature type="region of interest" description="Disordered" evidence="9">
    <location>
        <begin position="1"/>
        <end position="28"/>
    </location>
</feature>
<dbReference type="InterPro" id="IPR000719">
    <property type="entry name" value="Prot_kinase_dom"/>
</dbReference>
<evidence type="ECO:0000256" key="9">
    <source>
        <dbReference type="SAM" id="MobiDB-lite"/>
    </source>
</evidence>
<dbReference type="AlphaFoldDB" id="A0A9W8NNQ7"/>
<dbReference type="GO" id="GO:0005634">
    <property type="term" value="C:nucleus"/>
    <property type="evidence" value="ECO:0007669"/>
    <property type="project" value="TreeGrafter"/>
</dbReference>
<evidence type="ECO:0000256" key="1">
    <source>
        <dbReference type="ARBA" id="ARBA00012513"/>
    </source>
</evidence>
<keyword evidence="6" id="KW-0067">ATP-binding</keyword>
<evidence type="ECO:0000256" key="6">
    <source>
        <dbReference type="ARBA" id="ARBA00022840"/>
    </source>
</evidence>
<proteinExistence type="predicted"/>
<dbReference type="SMART" id="SM00220">
    <property type="entry name" value="S_TKc"/>
    <property type="match status" value="1"/>
</dbReference>
<dbReference type="Gene3D" id="3.30.200.20">
    <property type="entry name" value="Phosphorylase Kinase, domain 1"/>
    <property type="match status" value="1"/>
</dbReference>
<comment type="catalytic activity">
    <reaction evidence="7">
        <text>L-threonyl-[protein] + ATP = O-phospho-L-threonyl-[protein] + ADP + H(+)</text>
        <dbReference type="Rhea" id="RHEA:46608"/>
        <dbReference type="Rhea" id="RHEA-COMP:11060"/>
        <dbReference type="Rhea" id="RHEA-COMP:11605"/>
        <dbReference type="ChEBI" id="CHEBI:15378"/>
        <dbReference type="ChEBI" id="CHEBI:30013"/>
        <dbReference type="ChEBI" id="CHEBI:30616"/>
        <dbReference type="ChEBI" id="CHEBI:61977"/>
        <dbReference type="ChEBI" id="CHEBI:456216"/>
        <dbReference type="EC" id="2.7.11.1"/>
    </reaction>
</comment>
<feature type="domain" description="Protein kinase" evidence="10">
    <location>
        <begin position="59"/>
        <end position="614"/>
    </location>
</feature>
<dbReference type="GO" id="GO:0005524">
    <property type="term" value="F:ATP binding"/>
    <property type="evidence" value="ECO:0007669"/>
    <property type="project" value="UniProtKB-KW"/>
</dbReference>
<feature type="region of interest" description="Disordered" evidence="9">
    <location>
        <begin position="464"/>
        <end position="488"/>
    </location>
</feature>
<protein>
    <recommendedName>
        <fullName evidence="1">non-specific serine/threonine protein kinase</fullName>
        <ecNumber evidence="1">2.7.11.1</ecNumber>
    </recommendedName>
</protein>
<feature type="region of interest" description="Disordered" evidence="9">
    <location>
        <begin position="505"/>
        <end position="549"/>
    </location>
</feature>
<dbReference type="EMBL" id="JANPWZ010000011">
    <property type="protein sequence ID" value="KAJ3580380.1"/>
    <property type="molecule type" value="Genomic_DNA"/>
</dbReference>
<comment type="catalytic activity">
    <reaction evidence="8">
        <text>L-seryl-[protein] + ATP = O-phospho-L-seryl-[protein] + ADP + H(+)</text>
        <dbReference type="Rhea" id="RHEA:17989"/>
        <dbReference type="Rhea" id="RHEA-COMP:9863"/>
        <dbReference type="Rhea" id="RHEA-COMP:11604"/>
        <dbReference type="ChEBI" id="CHEBI:15378"/>
        <dbReference type="ChEBI" id="CHEBI:29999"/>
        <dbReference type="ChEBI" id="CHEBI:30616"/>
        <dbReference type="ChEBI" id="CHEBI:83421"/>
        <dbReference type="ChEBI" id="CHEBI:456216"/>
        <dbReference type="EC" id="2.7.11.1"/>
    </reaction>
</comment>
<dbReference type="VEuPathDB" id="FungiDB:F4678DRAFT_480827"/>
<dbReference type="PANTHER" id="PTHR47634:SF9">
    <property type="entry name" value="PROTEIN KINASE DOMAIN-CONTAINING PROTEIN-RELATED"/>
    <property type="match status" value="1"/>
</dbReference>
<keyword evidence="3" id="KW-0808">Transferase</keyword>
<evidence type="ECO:0000256" key="3">
    <source>
        <dbReference type="ARBA" id="ARBA00022679"/>
    </source>
</evidence>
<dbReference type="GO" id="GO:0004674">
    <property type="term" value="F:protein serine/threonine kinase activity"/>
    <property type="evidence" value="ECO:0007669"/>
    <property type="project" value="UniProtKB-KW"/>
</dbReference>
<dbReference type="GO" id="GO:0050684">
    <property type="term" value="P:regulation of mRNA processing"/>
    <property type="evidence" value="ECO:0007669"/>
    <property type="project" value="TreeGrafter"/>
</dbReference>
<evidence type="ECO:0000313" key="11">
    <source>
        <dbReference type="EMBL" id="KAJ3580380.1"/>
    </source>
</evidence>
<dbReference type="VEuPathDB" id="FungiDB:F4678DRAFT_425555"/>
<reference evidence="11" key="1">
    <citation type="submission" date="2022-07" db="EMBL/GenBank/DDBJ databases">
        <title>Genome Sequence of Xylaria arbuscula.</title>
        <authorList>
            <person name="Buettner E."/>
        </authorList>
    </citation>
    <scope>NUCLEOTIDE SEQUENCE</scope>
    <source>
        <strain evidence="11">VT107</strain>
    </source>
</reference>
<dbReference type="InterPro" id="IPR051334">
    <property type="entry name" value="SRPK"/>
</dbReference>
<dbReference type="GO" id="GO:0000245">
    <property type="term" value="P:spliceosomal complex assembly"/>
    <property type="evidence" value="ECO:0007669"/>
    <property type="project" value="TreeGrafter"/>
</dbReference>
<keyword evidence="12" id="KW-1185">Reference proteome</keyword>
<evidence type="ECO:0000256" key="2">
    <source>
        <dbReference type="ARBA" id="ARBA00022527"/>
    </source>
</evidence>
<evidence type="ECO:0000313" key="12">
    <source>
        <dbReference type="Proteomes" id="UP001148614"/>
    </source>
</evidence>
<dbReference type="PANTHER" id="PTHR47634">
    <property type="entry name" value="PROTEIN KINASE DOMAIN-CONTAINING PROTEIN-RELATED"/>
    <property type="match status" value="1"/>
</dbReference>
<dbReference type="Proteomes" id="UP001148614">
    <property type="component" value="Unassembled WGS sequence"/>
</dbReference>
<dbReference type="GO" id="GO:0005737">
    <property type="term" value="C:cytoplasm"/>
    <property type="evidence" value="ECO:0007669"/>
    <property type="project" value="TreeGrafter"/>
</dbReference>
<dbReference type="InterPro" id="IPR011009">
    <property type="entry name" value="Kinase-like_dom_sf"/>
</dbReference>
<keyword evidence="4" id="KW-0547">Nucleotide-binding</keyword>
<dbReference type="Gene3D" id="1.10.510.10">
    <property type="entry name" value="Transferase(Phosphotransferase) domain 1"/>
    <property type="match status" value="2"/>
</dbReference>
<keyword evidence="5" id="KW-0418">Kinase</keyword>
<organism evidence="11 12">
    <name type="scientific">Xylaria arbuscula</name>
    <dbReference type="NCBI Taxonomy" id="114810"/>
    <lineage>
        <taxon>Eukaryota</taxon>
        <taxon>Fungi</taxon>
        <taxon>Dikarya</taxon>
        <taxon>Ascomycota</taxon>
        <taxon>Pezizomycotina</taxon>
        <taxon>Sordariomycetes</taxon>
        <taxon>Xylariomycetidae</taxon>
        <taxon>Xylariales</taxon>
        <taxon>Xylariaceae</taxon>
        <taxon>Xylaria</taxon>
    </lineage>
</organism>
<dbReference type="EC" id="2.7.11.1" evidence="1"/>